<gene>
    <name evidence="8" type="ORF">KIW84_046324</name>
</gene>
<dbReference type="PROSITE" id="PS51635">
    <property type="entry name" value="PNPLA"/>
    <property type="match status" value="1"/>
</dbReference>
<dbReference type="Proteomes" id="UP001058974">
    <property type="component" value="Chromosome 4"/>
</dbReference>
<evidence type="ECO:0000256" key="5">
    <source>
        <dbReference type="RuleBase" id="RU361262"/>
    </source>
</evidence>
<dbReference type="Pfam" id="PF01734">
    <property type="entry name" value="Patatin"/>
    <property type="match status" value="1"/>
</dbReference>
<protein>
    <recommendedName>
        <fullName evidence="5">Patatin</fullName>
        <ecNumber evidence="5">3.1.1.-</ecNumber>
    </recommendedName>
</protein>
<comment type="function">
    <text evidence="5">Lipolytic acyl hydrolase (LAH).</text>
</comment>
<feature type="short sequence motif" description="DGA/G" evidence="4">
    <location>
        <begin position="218"/>
        <end position="220"/>
    </location>
</feature>
<dbReference type="AlphaFoldDB" id="A0A9D4XNM0"/>
<evidence type="ECO:0000256" key="4">
    <source>
        <dbReference type="PROSITE-ProRule" id="PRU01161"/>
    </source>
</evidence>
<keyword evidence="4 5" id="KW-0378">Hydrolase</keyword>
<dbReference type="GO" id="GO:0047372">
    <property type="term" value="F:monoacylglycerol lipase activity"/>
    <property type="evidence" value="ECO:0007669"/>
    <property type="project" value="TreeGrafter"/>
</dbReference>
<feature type="short sequence motif" description="GXGXXG" evidence="4">
    <location>
        <begin position="40"/>
        <end position="45"/>
    </location>
</feature>
<sequence length="409" mass="44960">MAVNYLLFVFFFASQFIAGFNTELPPSNHESTITILSIDGGGIRGIIPAVILNHLEKALQVKDKEASLAKYFDVISGTSTGGLVTAMLAAPHPDDPTRPLFTAEQVINFYHQYGPSIFNKTSGWDATYPGTKYDGKFLHNLASELLKDTKLSQTLTNVVIPTFDIKKFHPVTFSSYKLNEVSSLDAKLSDICIGTSAAPTYLPPYHFENDGAEFNLVDGGVAACNPAMAAVSEVMKEKGGRHTKILLLSIGCGSKELKGFDADVATHFSAAFWASSGLAVGAYDTAAKDMTEYYLANVLPKIHSSRNYLRIQEYKLDPSMEAMDNATIANIENLAKVGESLLKKPVLKMNVNTYEPEEKTNHGTNAEALEKLAETLYKIRQYRQKKNMMEKFMGRPLLKNIPNPFATTS</sequence>
<dbReference type="FunFam" id="3.40.1090.10:FF:000061">
    <property type="entry name" value="Patatin"/>
    <property type="match status" value="1"/>
</dbReference>
<name>A0A9D4XNM0_PEA</name>
<dbReference type="PANTHER" id="PTHR32176:SF33">
    <property type="entry name" value="PATATIN"/>
    <property type="match status" value="1"/>
</dbReference>
<comment type="caution">
    <text evidence="8">The sequence shown here is derived from an EMBL/GenBank/DDBJ whole genome shotgun (WGS) entry which is preliminary data.</text>
</comment>
<dbReference type="EMBL" id="JAMSHJ010000004">
    <property type="protein sequence ID" value="KAI5423289.1"/>
    <property type="molecule type" value="Genomic_DNA"/>
</dbReference>
<dbReference type="PANTHER" id="PTHR32176">
    <property type="entry name" value="XYLOSE ISOMERASE"/>
    <property type="match status" value="1"/>
</dbReference>
<proteinExistence type="inferred from homology"/>
<accession>A0A9D4XNM0</accession>
<keyword evidence="2 4" id="KW-0442">Lipid degradation</keyword>
<dbReference type="Gramene" id="PSAT_LOCUS14971_t1">
    <property type="protein sequence ID" value="CAL5195288.1"/>
    <property type="gene ID" value="PSAT_LOCUS14971"/>
</dbReference>
<dbReference type="InterPro" id="IPR002641">
    <property type="entry name" value="PNPLA_dom"/>
</dbReference>
<evidence type="ECO:0000256" key="6">
    <source>
        <dbReference type="SAM" id="SignalP"/>
    </source>
</evidence>
<organism evidence="8 9">
    <name type="scientific">Pisum sativum</name>
    <name type="common">Garden pea</name>
    <name type="synonym">Lathyrus oleraceus</name>
    <dbReference type="NCBI Taxonomy" id="3888"/>
    <lineage>
        <taxon>Eukaryota</taxon>
        <taxon>Viridiplantae</taxon>
        <taxon>Streptophyta</taxon>
        <taxon>Embryophyta</taxon>
        <taxon>Tracheophyta</taxon>
        <taxon>Spermatophyta</taxon>
        <taxon>Magnoliopsida</taxon>
        <taxon>eudicotyledons</taxon>
        <taxon>Gunneridae</taxon>
        <taxon>Pentapetalae</taxon>
        <taxon>rosids</taxon>
        <taxon>fabids</taxon>
        <taxon>Fabales</taxon>
        <taxon>Fabaceae</taxon>
        <taxon>Papilionoideae</taxon>
        <taxon>50 kb inversion clade</taxon>
        <taxon>NPAAA clade</taxon>
        <taxon>Hologalegina</taxon>
        <taxon>IRL clade</taxon>
        <taxon>Fabeae</taxon>
        <taxon>Lathyrus</taxon>
    </lineage>
</organism>
<evidence type="ECO:0000259" key="7">
    <source>
        <dbReference type="PROSITE" id="PS51635"/>
    </source>
</evidence>
<comment type="similarity">
    <text evidence="1 5">Belongs to the patatin family.</text>
</comment>
<dbReference type="GO" id="GO:0004620">
    <property type="term" value="F:phospholipase activity"/>
    <property type="evidence" value="ECO:0007669"/>
    <property type="project" value="TreeGrafter"/>
</dbReference>
<dbReference type="SUPFAM" id="SSF52151">
    <property type="entry name" value="FabD/lysophospholipase-like"/>
    <property type="match status" value="1"/>
</dbReference>
<reference evidence="8 9" key="1">
    <citation type="journal article" date="2022" name="Nat. Genet.">
        <title>Improved pea reference genome and pan-genome highlight genomic features and evolutionary characteristics.</title>
        <authorList>
            <person name="Yang T."/>
            <person name="Liu R."/>
            <person name="Luo Y."/>
            <person name="Hu S."/>
            <person name="Wang D."/>
            <person name="Wang C."/>
            <person name="Pandey M.K."/>
            <person name="Ge S."/>
            <person name="Xu Q."/>
            <person name="Li N."/>
            <person name="Li G."/>
            <person name="Huang Y."/>
            <person name="Saxena R.K."/>
            <person name="Ji Y."/>
            <person name="Li M."/>
            <person name="Yan X."/>
            <person name="He Y."/>
            <person name="Liu Y."/>
            <person name="Wang X."/>
            <person name="Xiang C."/>
            <person name="Varshney R.K."/>
            <person name="Ding H."/>
            <person name="Gao S."/>
            <person name="Zong X."/>
        </authorList>
    </citation>
    <scope>NUCLEOTIDE SEQUENCE [LARGE SCALE GENOMIC DNA]</scope>
    <source>
        <strain evidence="8 9">cv. Zhongwan 6</strain>
    </source>
</reference>
<dbReference type="GO" id="GO:0016042">
    <property type="term" value="P:lipid catabolic process"/>
    <property type="evidence" value="ECO:0007669"/>
    <property type="project" value="UniProtKB-UniRule"/>
</dbReference>
<feature type="domain" description="PNPLA" evidence="7">
    <location>
        <begin position="36"/>
        <end position="231"/>
    </location>
</feature>
<dbReference type="Gramene" id="Psat04G0632400-T1">
    <property type="protein sequence ID" value="KAI5423289.1"/>
    <property type="gene ID" value="KIW84_046324"/>
</dbReference>
<feature type="chain" id="PRO_5039609411" description="Patatin" evidence="6">
    <location>
        <begin position="20"/>
        <end position="409"/>
    </location>
</feature>
<evidence type="ECO:0000256" key="3">
    <source>
        <dbReference type="ARBA" id="ARBA00023098"/>
    </source>
</evidence>
<dbReference type="InterPro" id="IPR016035">
    <property type="entry name" value="Acyl_Trfase/lysoPLipase"/>
</dbReference>
<evidence type="ECO:0000313" key="8">
    <source>
        <dbReference type="EMBL" id="KAI5423289.1"/>
    </source>
</evidence>
<keyword evidence="6" id="KW-0732">Signal</keyword>
<evidence type="ECO:0000313" key="9">
    <source>
        <dbReference type="Proteomes" id="UP001058974"/>
    </source>
</evidence>
<evidence type="ECO:0000256" key="2">
    <source>
        <dbReference type="ARBA" id="ARBA00022963"/>
    </source>
</evidence>
<keyword evidence="9" id="KW-1185">Reference proteome</keyword>
<evidence type="ECO:0000256" key="1">
    <source>
        <dbReference type="ARBA" id="ARBA00010240"/>
    </source>
</evidence>
<feature type="active site" description="Nucleophile" evidence="4">
    <location>
        <position position="79"/>
    </location>
</feature>
<feature type="active site" description="Proton acceptor" evidence="4">
    <location>
        <position position="218"/>
    </location>
</feature>
<feature type="signal peptide" evidence="6">
    <location>
        <begin position="1"/>
        <end position="19"/>
    </location>
</feature>
<comment type="domain">
    <text evidence="5">The nitrogen atoms of the two glycine residues in the GGXR motif define the oxyanion hole, and stabilize the oxyanion that forms during the nucleophilic attack by the catalytic serine during substrate cleavage.</text>
</comment>
<keyword evidence="3 4" id="KW-0443">Lipid metabolism</keyword>
<dbReference type="Gene3D" id="3.40.1090.10">
    <property type="entry name" value="Cytosolic phospholipase A2 catalytic domain"/>
    <property type="match status" value="1"/>
</dbReference>
<feature type="short sequence motif" description="GXSXG" evidence="4">
    <location>
        <begin position="77"/>
        <end position="81"/>
    </location>
</feature>
<dbReference type="EC" id="3.1.1.-" evidence="5"/>